<dbReference type="Pfam" id="PF00078">
    <property type="entry name" value="RVT_1"/>
    <property type="match status" value="1"/>
</dbReference>
<dbReference type="PANTHER" id="PTHR31635">
    <property type="entry name" value="REVERSE TRANSCRIPTASE DOMAIN-CONTAINING PROTEIN-RELATED"/>
    <property type="match status" value="1"/>
</dbReference>
<comment type="caution">
    <text evidence="2">The sequence shown here is derived from an EMBL/GenBank/DDBJ whole genome shotgun (WGS) entry which is preliminary data.</text>
</comment>
<dbReference type="EMBL" id="JBJQOH010000001">
    <property type="protein sequence ID" value="KAL3700037.1"/>
    <property type="molecule type" value="Genomic_DNA"/>
</dbReference>
<evidence type="ECO:0000313" key="3">
    <source>
        <dbReference type="Proteomes" id="UP001633002"/>
    </source>
</evidence>
<gene>
    <name evidence="2" type="ORF">R1sor_018059</name>
</gene>
<accession>A0ABD3I8S3</accession>
<name>A0ABD3I8S3_9MARC</name>
<organism evidence="2 3">
    <name type="scientific">Riccia sorocarpa</name>
    <dbReference type="NCBI Taxonomy" id="122646"/>
    <lineage>
        <taxon>Eukaryota</taxon>
        <taxon>Viridiplantae</taxon>
        <taxon>Streptophyta</taxon>
        <taxon>Embryophyta</taxon>
        <taxon>Marchantiophyta</taxon>
        <taxon>Marchantiopsida</taxon>
        <taxon>Marchantiidae</taxon>
        <taxon>Marchantiales</taxon>
        <taxon>Ricciaceae</taxon>
        <taxon>Riccia</taxon>
    </lineage>
</organism>
<reference evidence="2 3" key="1">
    <citation type="submission" date="2024-09" db="EMBL/GenBank/DDBJ databases">
        <title>Chromosome-scale assembly of Riccia sorocarpa.</title>
        <authorList>
            <person name="Paukszto L."/>
        </authorList>
    </citation>
    <scope>NUCLEOTIDE SEQUENCE [LARGE SCALE GENOMIC DNA]</scope>
    <source>
        <strain evidence="2">LP-2024</strain>
        <tissue evidence="2">Aerial parts of the thallus</tissue>
    </source>
</reference>
<dbReference type="Proteomes" id="UP001633002">
    <property type="component" value="Unassembled WGS sequence"/>
</dbReference>
<proteinExistence type="predicted"/>
<keyword evidence="3" id="KW-1185">Reference proteome</keyword>
<dbReference type="InterPro" id="IPR000477">
    <property type="entry name" value="RT_dom"/>
</dbReference>
<sequence length="320" mass="36733">MWLQAGSSSHLKERATQLETEIRKRELADARSWRIRSRIRWKAEGEEPSHYYFAQLKAEHARESLQYLKLPDGSETQSEEAMKEEVTTYFKDQFACQPAEEQDLQLRKATLEMVDKKVTTAQNAFLVAAPDAKEIDNLVSELPRNKAPGLDGVTNNMLQYCWPFIREDCLAMLNTFWLKTVVAGLTSTQQTGFIEGRSIFDNLLGSRMGAEWVQESNQEALFLKLDFAKAYDGVRHDYIWDTLLAMNFDPVFIRLLQGLVLQGSSKVHLNGWFTEEIPQDRGVRQGCPVAPYLFVLSTQPLMFLFEKAQKDQELEGIRLP</sequence>
<protein>
    <recommendedName>
        <fullName evidence="1">Reverse transcriptase domain-containing protein</fullName>
    </recommendedName>
</protein>
<dbReference type="AlphaFoldDB" id="A0ABD3I8S3"/>
<evidence type="ECO:0000313" key="2">
    <source>
        <dbReference type="EMBL" id="KAL3700037.1"/>
    </source>
</evidence>
<feature type="domain" description="Reverse transcriptase" evidence="1">
    <location>
        <begin position="180"/>
        <end position="307"/>
    </location>
</feature>
<evidence type="ECO:0000259" key="1">
    <source>
        <dbReference type="Pfam" id="PF00078"/>
    </source>
</evidence>
<dbReference type="PANTHER" id="PTHR31635:SF196">
    <property type="entry name" value="REVERSE TRANSCRIPTASE DOMAIN-CONTAINING PROTEIN-RELATED"/>
    <property type="match status" value="1"/>
</dbReference>